<dbReference type="InterPro" id="IPR013130">
    <property type="entry name" value="Fe3_Rdtase_TM_dom"/>
</dbReference>
<evidence type="ECO:0000256" key="4">
    <source>
        <dbReference type="ARBA" id="ARBA00022692"/>
    </source>
</evidence>
<feature type="transmembrane region" description="Helical" evidence="10">
    <location>
        <begin position="162"/>
        <end position="181"/>
    </location>
</feature>
<comment type="caution">
    <text evidence="13">The sequence shown here is derived from an EMBL/GenBank/DDBJ whole genome shotgun (WGS) entry which is preliminary data.</text>
</comment>
<keyword evidence="5 10" id="KW-1133">Transmembrane helix</keyword>
<dbReference type="PROSITE" id="PS51384">
    <property type="entry name" value="FAD_FR"/>
    <property type="match status" value="1"/>
</dbReference>
<feature type="transmembrane region" description="Helical" evidence="10">
    <location>
        <begin position="390"/>
        <end position="410"/>
    </location>
</feature>
<keyword evidence="11" id="KW-0732">Signal</keyword>
<reference evidence="13 14" key="1">
    <citation type="journal article" date="2023" name="IMA Fungus">
        <title>Comparative genomic study of the Penicillium genus elucidates a diverse pangenome and 15 lateral gene transfer events.</title>
        <authorList>
            <person name="Petersen C."/>
            <person name="Sorensen T."/>
            <person name="Nielsen M.R."/>
            <person name="Sondergaard T.E."/>
            <person name="Sorensen J.L."/>
            <person name="Fitzpatrick D.A."/>
            <person name="Frisvad J.C."/>
            <person name="Nielsen K.L."/>
        </authorList>
    </citation>
    <scope>NUCLEOTIDE SEQUENCE [LARGE SCALE GENOMIC DNA]</scope>
    <source>
        <strain evidence="13 14">IBT 29057</strain>
    </source>
</reference>
<keyword evidence="6" id="KW-0560">Oxidoreductase</keyword>
<evidence type="ECO:0000256" key="5">
    <source>
        <dbReference type="ARBA" id="ARBA00022989"/>
    </source>
</evidence>
<feature type="transmembrane region" description="Helical" evidence="10">
    <location>
        <begin position="359"/>
        <end position="378"/>
    </location>
</feature>
<dbReference type="GO" id="GO:0006826">
    <property type="term" value="P:iron ion transport"/>
    <property type="evidence" value="ECO:0007669"/>
    <property type="project" value="TreeGrafter"/>
</dbReference>
<keyword evidence="14" id="KW-1185">Reference proteome</keyword>
<organism evidence="13 14">
    <name type="scientific">Penicillium hetheringtonii</name>
    <dbReference type="NCBI Taxonomy" id="911720"/>
    <lineage>
        <taxon>Eukaryota</taxon>
        <taxon>Fungi</taxon>
        <taxon>Dikarya</taxon>
        <taxon>Ascomycota</taxon>
        <taxon>Pezizomycotina</taxon>
        <taxon>Eurotiomycetes</taxon>
        <taxon>Eurotiomycetidae</taxon>
        <taxon>Eurotiales</taxon>
        <taxon>Aspergillaceae</taxon>
        <taxon>Penicillium</taxon>
    </lineage>
</organism>
<dbReference type="EMBL" id="JAQJAC010000004">
    <property type="protein sequence ID" value="KAJ5586642.1"/>
    <property type="molecule type" value="Genomic_DNA"/>
</dbReference>
<proteinExistence type="inferred from homology"/>
<keyword evidence="3" id="KW-0813">Transport</keyword>
<evidence type="ECO:0000259" key="12">
    <source>
        <dbReference type="PROSITE" id="PS51384"/>
    </source>
</evidence>
<dbReference type="SFLD" id="SFLDS00052">
    <property type="entry name" value="Ferric_Reductase_Domain"/>
    <property type="match status" value="1"/>
</dbReference>
<sequence length="763" mass="86809">MLLLRWLAIALTTQWAWGSDLPQEERCVTAVYSAYNYITFAGGPPKGLWDTRCQNPLKVASIYAASDVYCRDRERAAGLSQLAAFCEEFGHLELLPRAAVAENLTDDVIRDMRKVDYLELDRSEPTDNPVLISSSYFNLMFNTIDAWQYETWSHHAFGYVGYAYWAAIFLLGMSSRLYSWILNSRSRIPQSEPEVESNTYPTAGTRYLPWSSLIHWLQTHLVLPAPLPNGGRNLLGFTYTTRAEALVVGGFWLLSTLLSFLGYRTFPGNIYWPNPTDQILRYSADRTGIMSFANFPLVWLLGGRNNILMWATGWSFATFNIYHRHVARVATLQGVVHSLLYIVIYIRANKLWKGLSKTYVLWGILAFFVMIFLLVASLDRIRFATYETFLILHIVFSVITLVACFYHTVVFEGHEYWQYLWPSVAVWVLDRALRVLRLVYCNIHVGITGRNKIQSTQSRMSYDEDANVIRLEMTPGTKALQPKPGDYYFLYQPLRFVGWENHPFTVGAWSYDSISSTSPPRTSGDVSQLPLLSGASIVDESREAFEDTAEKFEESRLKLIFWVRPYDGWTQNLRRECLRSKGQPVKTTILLEGPYGHNVPLWRYESVLMIVGGTGIASAVPYIQDHIRRSIYGGEVAKDQSRIRDIELVWTARQTSFLHDVASRELRPALGRDDFQASFYTTRPSVETPQNELVGLGFQISTGRPHIQSLIMSRACDASAAGSTLAVLVCGPAGMADEARSATHLAMRQGYRSIKYVEESFTW</sequence>
<feature type="domain" description="FAD-binding FR-type" evidence="12">
    <location>
        <begin position="425"/>
        <end position="601"/>
    </location>
</feature>
<dbReference type="InterPro" id="IPR013121">
    <property type="entry name" value="Fe_red_NAD-bd_6"/>
</dbReference>
<dbReference type="GO" id="GO:0006879">
    <property type="term" value="P:intracellular iron ion homeostasis"/>
    <property type="evidence" value="ECO:0007669"/>
    <property type="project" value="TreeGrafter"/>
</dbReference>
<dbReference type="CDD" id="cd06186">
    <property type="entry name" value="NOX_Duox_like_FAD_NADP"/>
    <property type="match status" value="1"/>
</dbReference>
<evidence type="ECO:0000256" key="2">
    <source>
        <dbReference type="ARBA" id="ARBA00006278"/>
    </source>
</evidence>
<dbReference type="GO" id="GO:0015677">
    <property type="term" value="P:copper ion import"/>
    <property type="evidence" value="ECO:0007669"/>
    <property type="project" value="TreeGrafter"/>
</dbReference>
<evidence type="ECO:0000313" key="13">
    <source>
        <dbReference type="EMBL" id="KAJ5586642.1"/>
    </source>
</evidence>
<keyword evidence="9" id="KW-0325">Glycoprotein</keyword>
<comment type="subcellular location">
    <subcellularLocation>
        <location evidence="1">Membrane</location>
        <topology evidence="1">Multi-pass membrane protein</topology>
    </subcellularLocation>
</comment>
<evidence type="ECO:0000256" key="10">
    <source>
        <dbReference type="SAM" id="Phobius"/>
    </source>
</evidence>
<evidence type="ECO:0000256" key="3">
    <source>
        <dbReference type="ARBA" id="ARBA00022448"/>
    </source>
</evidence>
<dbReference type="InterPro" id="IPR039261">
    <property type="entry name" value="FNR_nucleotide-bd"/>
</dbReference>
<keyword evidence="4 10" id="KW-0812">Transmembrane</keyword>
<dbReference type="GO" id="GO:0005886">
    <property type="term" value="C:plasma membrane"/>
    <property type="evidence" value="ECO:0007669"/>
    <property type="project" value="TreeGrafter"/>
</dbReference>
<feature type="transmembrane region" description="Helical" evidence="10">
    <location>
        <begin position="297"/>
        <end position="317"/>
    </location>
</feature>
<evidence type="ECO:0000256" key="1">
    <source>
        <dbReference type="ARBA" id="ARBA00004141"/>
    </source>
</evidence>
<dbReference type="GO" id="GO:0000293">
    <property type="term" value="F:ferric-chelate reductase activity"/>
    <property type="evidence" value="ECO:0007669"/>
    <property type="project" value="TreeGrafter"/>
</dbReference>
<feature type="chain" id="PRO_5042036850" description="FAD-binding FR-type domain-containing protein" evidence="11">
    <location>
        <begin position="19"/>
        <end position="763"/>
    </location>
</feature>
<evidence type="ECO:0000313" key="14">
    <source>
        <dbReference type="Proteomes" id="UP001216150"/>
    </source>
</evidence>
<comment type="similarity">
    <text evidence="2">Belongs to the ferric reductase (FRE) family.</text>
</comment>
<dbReference type="SFLD" id="SFLDG01168">
    <property type="entry name" value="Ferric_reductase_subgroup_(FRE"/>
    <property type="match status" value="1"/>
</dbReference>
<evidence type="ECO:0000256" key="8">
    <source>
        <dbReference type="ARBA" id="ARBA00023136"/>
    </source>
</evidence>
<dbReference type="SUPFAM" id="SSF52343">
    <property type="entry name" value="Ferredoxin reductase-like, C-terminal NADP-linked domain"/>
    <property type="match status" value="1"/>
</dbReference>
<dbReference type="Pfam" id="PF08030">
    <property type="entry name" value="NAD_binding_6"/>
    <property type="match status" value="1"/>
</dbReference>
<evidence type="ECO:0000256" key="7">
    <source>
        <dbReference type="ARBA" id="ARBA00023065"/>
    </source>
</evidence>
<evidence type="ECO:0000256" key="9">
    <source>
        <dbReference type="ARBA" id="ARBA00023180"/>
    </source>
</evidence>
<keyword evidence="7" id="KW-0406">Ion transport</keyword>
<dbReference type="Gene3D" id="3.40.50.80">
    <property type="entry name" value="Nucleotide-binding domain of ferredoxin-NADP reductase (FNR) module"/>
    <property type="match status" value="1"/>
</dbReference>
<evidence type="ECO:0000256" key="6">
    <source>
        <dbReference type="ARBA" id="ARBA00023002"/>
    </source>
</evidence>
<feature type="transmembrane region" description="Helical" evidence="10">
    <location>
        <begin position="329"/>
        <end position="347"/>
    </location>
</feature>
<feature type="signal peptide" evidence="11">
    <location>
        <begin position="1"/>
        <end position="18"/>
    </location>
</feature>
<evidence type="ECO:0000256" key="11">
    <source>
        <dbReference type="SAM" id="SignalP"/>
    </source>
</evidence>
<name>A0AAD6GT94_9EURO</name>
<dbReference type="InterPro" id="IPR017927">
    <property type="entry name" value="FAD-bd_FR_type"/>
</dbReference>
<dbReference type="InterPro" id="IPR051410">
    <property type="entry name" value="Ferric/Cupric_Reductase"/>
</dbReference>
<dbReference type="PANTHER" id="PTHR32361">
    <property type="entry name" value="FERRIC/CUPRIC REDUCTASE TRANSMEMBRANE COMPONENT"/>
    <property type="match status" value="1"/>
</dbReference>
<dbReference type="PANTHER" id="PTHR32361:SF9">
    <property type="entry name" value="FERRIC REDUCTASE TRANSMEMBRANE COMPONENT 3-RELATED"/>
    <property type="match status" value="1"/>
</dbReference>
<dbReference type="Proteomes" id="UP001216150">
    <property type="component" value="Unassembled WGS sequence"/>
</dbReference>
<keyword evidence="8 10" id="KW-0472">Membrane</keyword>
<gene>
    <name evidence="13" type="ORF">N7450_006429</name>
</gene>
<feature type="transmembrane region" description="Helical" evidence="10">
    <location>
        <begin position="245"/>
        <end position="263"/>
    </location>
</feature>
<dbReference type="AlphaFoldDB" id="A0AAD6GT94"/>
<protein>
    <recommendedName>
        <fullName evidence="12">FAD-binding FR-type domain-containing protein</fullName>
    </recommendedName>
</protein>
<dbReference type="Pfam" id="PF01794">
    <property type="entry name" value="Ferric_reduct"/>
    <property type="match status" value="1"/>
</dbReference>
<accession>A0AAD6GT94</accession>